<comment type="caution">
    <text evidence="4">The sequence shown here is derived from an EMBL/GenBank/DDBJ whole genome shotgun (WGS) entry which is preliminary data.</text>
</comment>
<evidence type="ECO:0000313" key="5">
    <source>
        <dbReference type="Proteomes" id="UP000623681"/>
    </source>
</evidence>
<dbReference type="InterPro" id="IPR036291">
    <property type="entry name" value="NAD(P)-bd_dom_sf"/>
</dbReference>
<dbReference type="NCBIfam" id="NF047420">
    <property type="entry name" value="EF_P_mod_YmfI"/>
    <property type="match status" value="1"/>
</dbReference>
<evidence type="ECO:0000256" key="3">
    <source>
        <dbReference type="ARBA" id="ARBA00023221"/>
    </source>
</evidence>
<keyword evidence="2" id="KW-0560">Oxidoreductase</keyword>
<dbReference type="GO" id="GO:0016491">
    <property type="term" value="F:oxidoreductase activity"/>
    <property type="evidence" value="ECO:0007669"/>
    <property type="project" value="UniProtKB-KW"/>
</dbReference>
<comment type="similarity">
    <text evidence="1">Belongs to the short-chain dehydrogenases/reductases (SDR) family.</text>
</comment>
<gene>
    <name evidence="4" type="ORF">JK634_04795</name>
</gene>
<dbReference type="Pfam" id="PF13561">
    <property type="entry name" value="adh_short_C2"/>
    <property type="match status" value="1"/>
</dbReference>
<dbReference type="SUPFAM" id="SSF51735">
    <property type="entry name" value="NAD(P)-binding Rossmann-fold domains"/>
    <property type="match status" value="1"/>
</dbReference>
<accession>A0A937FDB1</accession>
<dbReference type="GO" id="GO:0032787">
    <property type="term" value="P:monocarboxylic acid metabolic process"/>
    <property type="evidence" value="ECO:0007669"/>
    <property type="project" value="UniProtKB-ARBA"/>
</dbReference>
<dbReference type="GO" id="GO:0008202">
    <property type="term" value="P:steroid metabolic process"/>
    <property type="evidence" value="ECO:0007669"/>
    <property type="project" value="UniProtKB-KW"/>
</dbReference>
<dbReference type="RefSeq" id="WP_202766484.1">
    <property type="nucleotide sequence ID" value="NZ_JAESWA010000017.1"/>
</dbReference>
<dbReference type="EMBL" id="JAESWA010000017">
    <property type="protein sequence ID" value="MBL4931114.1"/>
    <property type="molecule type" value="Genomic_DNA"/>
</dbReference>
<dbReference type="InterPro" id="IPR050259">
    <property type="entry name" value="SDR"/>
</dbReference>
<dbReference type="AlphaFoldDB" id="A0A937FDB1"/>
<dbReference type="PANTHER" id="PTHR42879:SF2">
    <property type="entry name" value="3-OXOACYL-[ACYL-CARRIER-PROTEIN] REDUCTASE FABG"/>
    <property type="match status" value="1"/>
</dbReference>
<name>A0A937FDB1_9CLOT</name>
<dbReference type="FunFam" id="3.40.50.720:FF:000173">
    <property type="entry name" value="3-oxoacyl-[acyl-carrier protein] reductase"/>
    <property type="match status" value="1"/>
</dbReference>
<keyword evidence="3" id="KW-0443">Lipid metabolism</keyword>
<reference evidence="4" key="1">
    <citation type="submission" date="2021-01" db="EMBL/GenBank/DDBJ databases">
        <title>Genome public.</title>
        <authorList>
            <person name="Liu C."/>
            <person name="Sun Q."/>
        </authorList>
    </citation>
    <scope>NUCLEOTIDE SEQUENCE</scope>
    <source>
        <strain evidence="4">YIM B02565</strain>
    </source>
</reference>
<evidence type="ECO:0000313" key="4">
    <source>
        <dbReference type="EMBL" id="MBL4931114.1"/>
    </source>
</evidence>
<evidence type="ECO:0000256" key="2">
    <source>
        <dbReference type="ARBA" id="ARBA00023002"/>
    </source>
</evidence>
<dbReference type="NCBIfam" id="NF009466">
    <property type="entry name" value="PRK12826.1-2"/>
    <property type="match status" value="1"/>
</dbReference>
<dbReference type="Proteomes" id="UP000623681">
    <property type="component" value="Unassembled WGS sequence"/>
</dbReference>
<sequence length="247" mass="26777">MSNLKGKVAIVTGASKGIGKSIAISLAEKGANIIINYNSDEKGAIDTQEKIKALRGDSHIVKGNVANYDDCKYIAQETLKVFKRIDILVNNAGISKIGLFMDTKVEEMDSLIDVNIKGVLNMSHVVIPHMLSERRGSIINISSMWGIAGASCEVVYSSTKGAINLFTKSLAKEMGSANIRVNAVAPGVIDTEMNKWMDEEERKELEEEIPLGRFGEGKEVGDLVSYLSSDESKYITGQIISIDGGFL</sequence>
<dbReference type="PROSITE" id="PS00061">
    <property type="entry name" value="ADH_SHORT"/>
    <property type="match status" value="1"/>
</dbReference>
<keyword evidence="3" id="KW-0753">Steroid metabolism</keyword>
<protein>
    <submittedName>
        <fullName evidence="4">SDR family oxidoreductase</fullName>
    </submittedName>
</protein>
<organism evidence="4 5">
    <name type="scientific">Clostridium paridis</name>
    <dbReference type="NCBI Taxonomy" id="2803863"/>
    <lineage>
        <taxon>Bacteria</taxon>
        <taxon>Bacillati</taxon>
        <taxon>Bacillota</taxon>
        <taxon>Clostridia</taxon>
        <taxon>Eubacteriales</taxon>
        <taxon>Clostridiaceae</taxon>
        <taxon>Clostridium</taxon>
    </lineage>
</organism>
<dbReference type="PRINTS" id="PR00081">
    <property type="entry name" value="GDHRDH"/>
</dbReference>
<keyword evidence="5" id="KW-1185">Reference proteome</keyword>
<dbReference type="PRINTS" id="PR00080">
    <property type="entry name" value="SDRFAMILY"/>
</dbReference>
<proteinExistence type="inferred from homology"/>
<dbReference type="Gene3D" id="3.40.50.720">
    <property type="entry name" value="NAD(P)-binding Rossmann-like Domain"/>
    <property type="match status" value="1"/>
</dbReference>
<dbReference type="InterPro" id="IPR020904">
    <property type="entry name" value="Sc_DH/Rdtase_CS"/>
</dbReference>
<dbReference type="InterPro" id="IPR002347">
    <property type="entry name" value="SDR_fam"/>
</dbReference>
<evidence type="ECO:0000256" key="1">
    <source>
        <dbReference type="ARBA" id="ARBA00006484"/>
    </source>
</evidence>
<dbReference type="PANTHER" id="PTHR42879">
    <property type="entry name" value="3-OXOACYL-(ACYL-CARRIER-PROTEIN) REDUCTASE"/>
    <property type="match status" value="1"/>
</dbReference>
<dbReference type="NCBIfam" id="NF005559">
    <property type="entry name" value="PRK07231.1"/>
    <property type="match status" value="1"/>
</dbReference>